<accession>A0A402AAH9</accession>
<evidence type="ECO:0000256" key="1">
    <source>
        <dbReference type="SAM" id="MobiDB-lite"/>
    </source>
</evidence>
<comment type="caution">
    <text evidence="4">The sequence shown here is derived from an EMBL/GenBank/DDBJ whole genome shotgun (WGS) entry which is preliminary data.</text>
</comment>
<name>A0A402AAH9_9CHLR</name>
<feature type="region of interest" description="Disordered" evidence="1">
    <location>
        <begin position="501"/>
        <end position="521"/>
    </location>
</feature>
<evidence type="ECO:0000259" key="3">
    <source>
        <dbReference type="Pfam" id="PF12708"/>
    </source>
</evidence>
<proteinExistence type="predicted"/>
<dbReference type="Gene3D" id="2.160.20.10">
    <property type="entry name" value="Single-stranded right-handed beta-helix, Pectin lyase-like"/>
    <property type="match status" value="2"/>
</dbReference>
<evidence type="ECO:0000313" key="4">
    <source>
        <dbReference type="EMBL" id="GCE16167.1"/>
    </source>
</evidence>
<dbReference type="InterPro" id="IPR013320">
    <property type="entry name" value="ConA-like_dom_sf"/>
</dbReference>
<evidence type="ECO:0000313" key="5">
    <source>
        <dbReference type="Proteomes" id="UP000287352"/>
    </source>
</evidence>
<dbReference type="EMBL" id="BIFR01000002">
    <property type="protein sequence ID" value="GCE16167.1"/>
    <property type="molecule type" value="Genomic_DNA"/>
</dbReference>
<gene>
    <name evidence="4" type="ORF">KTT_60260</name>
</gene>
<dbReference type="SUPFAM" id="SSF51126">
    <property type="entry name" value="Pectin lyase-like"/>
    <property type="match status" value="2"/>
</dbReference>
<dbReference type="InterPro" id="IPR012334">
    <property type="entry name" value="Pectin_lyas_fold"/>
</dbReference>
<feature type="chain" id="PRO_5018984290" description="Rhamnogalacturonase A/B/Epimerase-like pectate lyase domain-containing protein" evidence="2">
    <location>
        <begin position="18"/>
        <end position="1305"/>
    </location>
</feature>
<dbReference type="InterPro" id="IPR024535">
    <property type="entry name" value="RHGA/B-epi-like_pectate_lyase"/>
</dbReference>
<dbReference type="SUPFAM" id="SSF49899">
    <property type="entry name" value="Concanavalin A-like lectins/glucanases"/>
    <property type="match status" value="1"/>
</dbReference>
<dbReference type="InterPro" id="IPR011050">
    <property type="entry name" value="Pectin_lyase_fold/virulence"/>
</dbReference>
<feature type="signal peptide" evidence="2">
    <location>
        <begin position="1"/>
        <end position="17"/>
    </location>
</feature>
<dbReference type="Pfam" id="PF12708">
    <property type="entry name" value="Pect-lyase_RHGA_epim"/>
    <property type="match status" value="2"/>
</dbReference>
<keyword evidence="5" id="KW-1185">Reference proteome</keyword>
<protein>
    <recommendedName>
        <fullName evidence="3">Rhamnogalacturonase A/B/Epimerase-like pectate lyase domain-containing protein</fullName>
    </recommendedName>
</protein>
<feature type="domain" description="Rhamnogalacturonase A/B/Epimerase-like pectate lyase" evidence="3">
    <location>
        <begin position="454"/>
        <end position="528"/>
    </location>
</feature>
<dbReference type="Proteomes" id="UP000287352">
    <property type="component" value="Unassembled WGS sequence"/>
</dbReference>
<keyword evidence="2" id="KW-0732">Signal</keyword>
<feature type="domain" description="Rhamnogalacturonase A/B/Epimerase-like pectate lyase" evidence="3">
    <location>
        <begin position="917"/>
        <end position="972"/>
    </location>
</feature>
<evidence type="ECO:0000256" key="2">
    <source>
        <dbReference type="SAM" id="SignalP"/>
    </source>
</evidence>
<sequence length="1305" mass="140046">MIIAVPCAMIFAVFPLAVTQKISKGSPQILPAPAQYLLFSSGFEATDPPLVKADTDGQQNNVVKNVTGICCQLTGPQVALRGSNEPHFQGERALLYSGMPQTGIPSQSSLQIYRVHISITSSTTFSYWIYPTQSASQLFVNGVNSCYVVLDLHFTDGQNDAGITDQNGTRLTPQAQGSSGHLQLNQWNYVSATLGASFAGKIVDRISVSYAQSAPQPGGYRGYIDNIQFTNDLITGFEASDPPIMNSHSLVSSRTFHVHGICCGVTGPEIGVRGMSEPHHEGRQALVYAGFPTANLHSYVYQLLYRVNIPIYRNTTLAYWIYPQANNGSEYIVGQNSRSVAIDLHFTDNSTLSDSGATDQYGVRLSPQEQGKGDHLILNSWNYVSVNLGQKLAGKTVDSIAFVYEQQHPLFGGYRGYIDDLSLLEKPDWARPVPTIYPTEDIVIANRVLTASPYMADATGHTDISQVLNQALRDCYTDGGGVVWLPAGRYKVTQSIDIPPHCTLRGDRRDPDQQKPSGQAGYGTLILASPAPSADDNAPGLFRLWESSGVKGLTIYYPQQSLGHVQAYPYTFEIAGAFAGSPYAALENFTIENITMLNSYRGIIVGKVGSQEMATLRNIVGTVLYKGLVLQNATDIGRVEQITLSNAYWAQLDPSVSTERPARTDLDLFTHTNGYGILLSGLDWDQFAQITLSNYRIALSFLPAHTFGPGLGSYNSSSLALIGIKITNSFIGMAIDYINNANGLMIANSQIQTDGQAGSVAILIHNSLRNNRHFPSVLFNAVLLGGGTGQAVVLAGHVTANFQNCTFETMKSSAAIIARQGNLIVQDSHFLGSPSSTVRVIGLQPGLSSAAIVSNQFASGENDSNQVDNRSMADVKIDSSHPALSEQALLAPSPDSSLPQRIAATFSAVAFYNVKLAPYNASGDGITDDTISIQSALNDAARAGGGIVYLPPAIYAIRSHLTIPVGVMLRGSDDVQHRGAIYGSSTTGTILYAYEGRNSQNPQSAPAFLTLVSGGVRGITIYYPEQLPTSVQTVASYPWSIRGLGSQIYLHDITLPNAYKAIETATIGAAQQSLQEIMGSPLNEGINLQGEGEGWLLDSHFNLNFWKRAYGLPGQETSDRVITAYQSLFLHAFTIGDHIQQAFLANNFIYDSLAAYTFSGNAHISAQNIAADMSRNTITTIGSGKGVITIINAEICCHYGTQITMHGGNLTMLNVLGFNSQGGIDPEAVQINEGNLLIQGAAFDVGSATIISGRVIMKGVLFKQGGVQIRVRKGAIATFIADIGGGSQGLHVVGASSITCSIHYY</sequence>
<reference evidence="5" key="1">
    <citation type="submission" date="2018-12" db="EMBL/GenBank/DDBJ databases">
        <title>Tengunoibacter tsumagoiensis gen. nov., sp. nov., Dictyobacter kobayashii sp. nov., D. alpinus sp. nov., and D. joshuensis sp. nov. and description of Dictyobacteraceae fam. nov. within the order Ktedonobacterales isolated from Tengu-no-mugimeshi.</title>
        <authorList>
            <person name="Wang C.M."/>
            <person name="Zheng Y."/>
            <person name="Sakai Y."/>
            <person name="Toyoda A."/>
            <person name="Minakuchi Y."/>
            <person name="Abe K."/>
            <person name="Yokota A."/>
            <person name="Yabe S."/>
        </authorList>
    </citation>
    <scope>NUCLEOTIDE SEQUENCE [LARGE SCALE GENOMIC DNA]</scope>
    <source>
        <strain evidence="5">Uno3</strain>
    </source>
</reference>
<organism evidence="4 5">
    <name type="scientific">Tengunoibacter tsumagoiensis</name>
    <dbReference type="NCBI Taxonomy" id="2014871"/>
    <lineage>
        <taxon>Bacteria</taxon>
        <taxon>Bacillati</taxon>
        <taxon>Chloroflexota</taxon>
        <taxon>Ktedonobacteria</taxon>
        <taxon>Ktedonobacterales</taxon>
        <taxon>Dictyobacteraceae</taxon>
        <taxon>Tengunoibacter</taxon>
    </lineage>
</organism>
<feature type="compositionally biased region" description="Basic and acidic residues" evidence="1">
    <location>
        <begin position="504"/>
        <end position="513"/>
    </location>
</feature>